<feature type="binding site" evidence="6">
    <location>
        <position position="74"/>
    </location>
    <ligand>
        <name>substrate</name>
    </ligand>
</feature>
<dbReference type="SUPFAM" id="SSF51735">
    <property type="entry name" value="NAD(P)-binding Rossmann-fold domains"/>
    <property type="match status" value="1"/>
</dbReference>
<feature type="domain" description="Glutamate/phenylalanine/leucine/valine/L-tryptophan dehydrogenase C-terminal" evidence="9">
    <location>
        <begin position="188"/>
        <end position="418"/>
    </location>
</feature>
<dbReference type="Pfam" id="PF00208">
    <property type="entry name" value="ELFV_dehydrog"/>
    <property type="match status" value="1"/>
</dbReference>
<accession>D4N759</accession>
<protein>
    <recommendedName>
        <fullName evidence="4">Glutamate dehydrogenase</fullName>
    </recommendedName>
</protein>
<feature type="site" description="Important for catalysis" evidence="7">
    <location>
        <position position="150"/>
    </location>
</feature>
<evidence type="ECO:0000256" key="6">
    <source>
        <dbReference type="PIRSR" id="PIRSR000185-2"/>
    </source>
</evidence>
<dbReference type="PIRSF" id="PIRSF000185">
    <property type="entry name" value="Glu_DH"/>
    <property type="match status" value="1"/>
</dbReference>
<evidence type="ECO:0000259" key="9">
    <source>
        <dbReference type="SMART" id="SM00839"/>
    </source>
</evidence>
<dbReference type="CDD" id="cd01076">
    <property type="entry name" value="NAD_bind_1_Glu_DH"/>
    <property type="match status" value="1"/>
</dbReference>
<name>D4N759_9CREN</name>
<evidence type="ECO:0000256" key="4">
    <source>
        <dbReference type="PIRNR" id="PIRNR000185"/>
    </source>
</evidence>
<evidence type="ECO:0000256" key="5">
    <source>
        <dbReference type="PIRSR" id="PIRSR000185-1"/>
    </source>
</evidence>
<dbReference type="GO" id="GO:0006538">
    <property type="term" value="P:L-glutamate catabolic process"/>
    <property type="evidence" value="ECO:0007669"/>
    <property type="project" value="TreeGrafter"/>
</dbReference>
<keyword evidence="3 4" id="KW-0560">Oxidoreductase</keyword>
<keyword evidence="6" id="KW-0520">NAD</keyword>
<dbReference type="GO" id="GO:0004352">
    <property type="term" value="F:glutamate dehydrogenase (NAD+) activity"/>
    <property type="evidence" value="ECO:0007669"/>
    <property type="project" value="TreeGrafter"/>
</dbReference>
<reference evidence="10" key="1">
    <citation type="journal article" date="2010" name="Environ. Microbiol.">
        <title>Homologues of nitrite reductases in ammonia-oxidizing archaea: diversity and genomic context.</title>
        <authorList>
            <person name="Bartossek R."/>
            <person name="Nicol G.W."/>
            <person name="Lanzen A."/>
            <person name="Klenk H.P."/>
            <person name="Schleper C."/>
        </authorList>
    </citation>
    <scope>NUCLEOTIDE SEQUENCE</scope>
</reference>
<comment type="similarity">
    <text evidence="1 4 8">Belongs to the Glu/Leu/Phe/Val dehydrogenases family.</text>
</comment>
<dbReference type="InterPro" id="IPR033524">
    <property type="entry name" value="Glu/Leu/Phe/Val_DH_AS"/>
</dbReference>
<dbReference type="PRINTS" id="PR00082">
    <property type="entry name" value="GLFDHDRGNASE"/>
</dbReference>
<dbReference type="PANTHER" id="PTHR11606">
    <property type="entry name" value="GLUTAMATE DEHYDROGENASE"/>
    <property type="match status" value="1"/>
</dbReference>
<evidence type="ECO:0000256" key="3">
    <source>
        <dbReference type="ARBA" id="ARBA00023002"/>
    </source>
</evidence>
<dbReference type="SUPFAM" id="SSF53223">
    <property type="entry name" value="Aminoacid dehydrogenase-like, N-terminal domain"/>
    <property type="match status" value="1"/>
</dbReference>
<feature type="active site" description="Proton donor" evidence="5">
    <location>
        <position position="110"/>
    </location>
</feature>
<feature type="binding site" evidence="6">
    <location>
        <position position="226"/>
    </location>
    <ligand>
        <name>NAD(+)</name>
        <dbReference type="ChEBI" id="CHEBI:57540"/>
    </ligand>
</feature>
<dbReference type="PANTHER" id="PTHR11606:SF13">
    <property type="entry name" value="GLUTAMATE DEHYDROGENASE 1, MITOCHONDRIAL"/>
    <property type="match status" value="1"/>
</dbReference>
<comment type="subunit">
    <text evidence="2">Homohexamer.</text>
</comment>
<dbReference type="Pfam" id="PF02812">
    <property type="entry name" value="ELFV_dehydrog_N"/>
    <property type="match status" value="1"/>
</dbReference>
<dbReference type="InterPro" id="IPR014362">
    <property type="entry name" value="Glu_DH"/>
</dbReference>
<dbReference type="InterPro" id="IPR006095">
    <property type="entry name" value="Glu/Leu/Phe/Val/Trp_DH"/>
</dbReference>
<evidence type="ECO:0000256" key="8">
    <source>
        <dbReference type="RuleBase" id="RU004417"/>
    </source>
</evidence>
<gene>
    <name evidence="10" type="ORF">76h13orf11</name>
</gene>
<dbReference type="Gene3D" id="3.40.50.10860">
    <property type="entry name" value="Leucine Dehydrogenase, chain A, domain 1"/>
    <property type="match status" value="1"/>
</dbReference>
<sequence>MSNSAISGINPFEVALTQLDQVSSMIDLDKGLHQFLAQPKRVLTISIPVKMDDGTIKVFTGFRSQHNDALGPFKGGIRYHPQVTIDEVKALSMWMTWKCAIANIPFGGGKGGIICDPKSMSEGELERMTRRYAYGISDIIGPYKDIPAPDVYTGGKEMAWIMDTYSVIKGNYIQPEVITGKPIQIGGSLGRNEATGRGLAITVREAAKKLNIDLKGATIVVQGFGNAGQFAAQLVEEQGAKVIAASDSKGCVINKNGIDTASLRKHKEKTGSISNFQGSQTISNKELLETECTILIPAALENQITKDNAANIKTKIVAEAANGPTTPEADKILYDNKIMLIPDILANGGGVTVSYFEWLQNLRREYWTEAEVNNRLDANITKAFLGVYDTHLKYNTDMRKASLIVALNRVVDAIKIRGLWP</sequence>
<evidence type="ECO:0000313" key="10">
    <source>
        <dbReference type="EMBL" id="ACY24545.1"/>
    </source>
</evidence>
<dbReference type="InterPro" id="IPR036291">
    <property type="entry name" value="NAD(P)-bd_dom_sf"/>
</dbReference>
<dbReference type="InterPro" id="IPR033922">
    <property type="entry name" value="NAD_bind_Glu_DH"/>
</dbReference>
<feature type="binding site" evidence="6">
    <location>
        <position position="354"/>
    </location>
    <ligand>
        <name>substrate</name>
    </ligand>
</feature>
<dbReference type="InterPro" id="IPR006096">
    <property type="entry name" value="Glu/Leu/Phe/Val/Trp_DH_C"/>
</dbReference>
<evidence type="ECO:0000256" key="1">
    <source>
        <dbReference type="ARBA" id="ARBA00006382"/>
    </source>
</evidence>
<dbReference type="AlphaFoldDB" id="D4N759"/>
<dbReference type="EMBL" id="GU059108">
    <property type="protein sequence ID" value="ACY24545.1"/>
    <property type="molecule type" value="Genomic_DNA"/>
</dbReference>
<evidence type="ECO:0000256" key="2">
    <source>
        <dbReference type="ARBA" id="ARBA00011643"/>
    </source>
</evidence>
<organism evidence="10">
    <name type="scientific">uncultured crenarchaeote 76h13</name>
    <dbReference type="NCBI Taxonomy" id="684059"/>
    <lineage>
        <taxon>Archaea</taxon>
        <taxon>Thermoproteota</taxon>
        <taxon>environmental samples</taxon>
    </lineage>
</organism>
<feature type="binding site" evidence="6">
    <location>
        <position position="195"/>
    </location>
    <ligand>
        <name>NAD(+)</name>
        <dbReference type="ChEBI" id="CHEBI:57540"/>
    </ligand>
</feature>
<keyword evidence="6" id="KW-0547">Nucleotide-binding</keyword>
<dbReference type="InterPro" id="IPR006097">
    <property type="entry name" value="Glu/Leu/Phe/Val/Trp_DH_dimer"/>
</dbReference>
<feature type="binding site" evidence="6">
    <location>
        <position position="98"/>
    </location>
    <ligand>
        <name>substrate</name>
    </ligand>
</feature>
<proteinExistence type="inferred from homology"/>
<dbReference type="PROSITE" id="PS00074">
    <property type="entry name" value="GLFV_DEHYDROGENASE"/>
    <property type="match status" value="1"/>
</dbReference>
<dbReference type="Gene3D" id="3.40.50.720">
    <property type="entry name" value="NAD(P)-binding Rossmann-like Domain"/>
    <property type="match status" value="1"/>
</dbReference>
<dbReference type="FunFam" id="3.40.50.10860:FF:000003">
    <property type="entry name" value="Glutamate dehydrogenase"/>
    <property type="match status" value="1"/>
</dbReference>
<dbReference type="InterPro" id="IPR046346">
    <property type="entry name" value="Aminoacid_DH-like_N_sf"/>
</dbReference>
<dbReference type="SMART" id="SM00839">
    <property type="entry name" value="ELFV_dehydrog"/>
    <property type="match status" value="1"/>
</dbReference>
<dbReference type="GO" id="GO:0000166">
    <property type="term" value="F:nucleotide binding"/>
    <property type="evidence" value="ECO:0007669"/>
    <property type="project" value="UniProtKB-KW"/>
</dbReference>
<evidence type="ECO:0000256" key="7">
    <source>
        <dbReference type="PIRSR" id="PIRSR000185-3"/>
    </source>
</evidence>